<name>A0A8B8LNL5_ABRPR</name>
<dbReference type="SMART" id="SM00612">
    <property type="entry name" value="Kelch"/>
    <property type="match status" value="1"/>
</dbReference>
<dbReference type="OrthoDB" id="45365at2759"/>
<dbReference type="PANTHER" id="PTHR46344:SF4">
    <property type="entry name" value="OS07G0153400 PROTEIN"/>
    <property type="match status" value="1"/>
</dbReference>
<evidence type="ECO:0000256" key="2">
    <source>
        <dbReference type="ARBA" id="ARBA00022737"/>
    </source>
</evidence>
<dbReference type="Proteomes" id="UP000694853">
    <property type="component" value="Unplaced"/>
</dbReference>
<dbReference type="Pfam" id="PF00646">
    <property type="entry name" value="F-box"/>
    <property type="match status" value="1"/>
</dbReference>
<keyword evidence="1" id="KW-0880">Kelch repeat</keyword>
<dbReference type="CDD" id="cd22152">
    <property type="entry name" value="F-box_AtAFR-like"/>
    <property type="match status" value="1"/>
</dbReference>
<dbReference type="Gene3D" id="2.120.10.80">
    <property type="entry name" value="Kelch-type beta propeller"/>
    <property type="match status" value="1"/>
</dbReference>
<accession>A0A8B8LNL5</accession>
<gene>
    <name evidence="5" type="primary">LOC113865870</name>
</gene>
<dbReference type="SUPFAM" id="SSF117281">
    <property type="entry name" value="Kelch motif"/>
    <property type="match status" value="1"/>
</dbReference>
<dbReference type="SUPFAM" id="SSF81383">
    <property type="entry name" value="F-box domain"/>
    <property type="match status" value="1"/>
</dbReference>
<evidence type="ECO:0000313" key="5">
    <source>
        <dbReference type="RefSeq" id="XP_027356449.1"/>
    </source>
</evidence>
<dbReference type="PANTHER" id="PTHR46344">
    <property type="entry name" value="OS02G0202900 PROTEIN"/>
    <property type="match status" value="1"/>
</dbReference>
<organism evidence="4 5">
    <name type="scientific">Abrus precatorius</name>
    <name type="common">Indian licorice</name>
    <name type="synonym">Glycine abrus</name>
    <dbReference type="NCBI Taxonomy" id="3816"/>
    <lineage>
        <taxon>Eukaryota</taxon>
        <taxon>Viridiplantae</taxon>
        <taxon>Streptophyta</taxon>
        <taxon>Embryophyta</taxon>
        <taxon>Tracheophyta</taxon>
        <taxon>Spermatophyta</taxon>
        <taxon>Magnoliopsida</taxon>
        <taxon>eudicotyledons</taxon>
        <taxon>Gunneridae</taxon>
        <taxon>Pentapetalae</taxon>
        <taxon>rosids</taxon>
        <taxon>fabids</taxon>
        <taxon>Fabales</taxon>
        <taxon>Fabaceae</taxon>
        <taxon>Papilionoideae</taxon>
        <taxon>50 kb inversion clade</taxon>
        <taxon>NPAAA clade</taxon>
        <taxon>indigoferoid/millettioid clade</taxon>
        <taxon>Abreae</taxon>
        <taxon>Abrus</taxon>
    </lineage>
</organism>
<evidence type="ECO:0000256" key="1">
    <source>
        <dbReference type="ARBA" id="ARBA00022441"/>
    </source>
</evidence>
<dbReference type="InterPro" id="IPR006652">
    <property type="entry name" value="Kelch_1"/>
</dbReference>
<dbReference type="InterPro" id="IPR015915">
    <property type="entry name" value="Kelch-typ_b-propeller"/>
</dbReference>
<dbReference type="InterPro" id="IPR036047">
    <property type="entry name" value="F-box-like_dom_sf"/>
</dbReference>
<dbReference type="GeneID" id="113865870"/>
<reference evidence="5" key="2">
    <citation type="submission" date="2025-08" db="UniProtKB">
        <authorList>
            <consortium name="RefSeq"/>
        </authorList>
    </citation>
    <scope>IDENTIFICATION</scope>
    <source>
        <tissue evidence="5">Young leaves</tissue>
    </source>
</reference>
<reference evidence="4" key="1">
    <citation type="journal article" date="2019" name="Toxins">
        <title>Detection of Abrin-Like and Prepropulchellin-Like Toxin Genes and Transcripts Using Whole Genome Sequencing and Full-Length Transcript Sequencing of Abrus precatorius.</title>
        <authorList>
            <person name="Hovde B.T."/>
            <person name="Daligault H.E."/>
            <person name="Hanschen E.R."/>
            <person name="Kunde Y.A."/>
            <person name="Johnson M.B."/>
            <person name="Starkenburg S.R."/>
            <person name="Johnson S.L."/>
        </authorList>
    </citation>
    <scope>NUCLEOTIDE SEQUENCE [LARGE SCALE GENOMIC DNA]</scope>
</reference>
<dbReference type="RefSeq" id="XP_027356449.1">
    <property type="nucleotide sequence ID" value="XM_027500648.1"/>
</dbReference>
<dbReference type="InterPro" id="IPR001810">
    <property type="entry name" value="F-box_dom"/>
</dbReference>
<protein>
    <submittedName>
        <fullName evidence="5">F-box protein AFR</fullName>
    </submittedName>
</protein>
<dbReference type="KEGG" id="aprc:113865870"/>
<keyword evidence="4" id="KW-1185">Reference proteome</keyword>
<keyword evidence="2" id="KW-0677">Repeat</keyword>
<feature type="domain" description="F-box" evidence="3">
    <location>
        <begin position="20"/>
        <end position="60"/>
    </location>
</feature>
<sequence length="355" mass="39299">MAVVEGLKENNEREELIPGLPNEIAELCLLHVPYPYQALARSVSSSWNRAITHPSFVVSKNTLSNPHLFVLAFHRQTSRIQWQALDPSSKRWFVLPQMPLPEGVCPTAFACASLPKQGKLFVMAGMNSDAEAPMRTALVYRAATNQWSEASAMPGGRSFLAAESVNGKIVGVGRSGTDIYDAESDTWRRGKGLEGELGRCEATVVGGRMLVTEGWWWPFTFRPRGWSYEVERDTWREMGVGMRDGWTGVGVAVMGRVLVIAEYGDCPVKVYDEDSDTWRCVGGDRFPREQMQRPFAARGLDDRIYVVSSGLNVAVGSVTVNQKGRGYGVVVTWQVVEAAEAFRGFSPFSCQVLYA</sequence>
<proteinExistence type="predicted"/>
<evidence type="ECO:0000259" key="3">
    <source>
        <dbReference type="SMART" id="SM00256"/>
    </source>
</evidence>
<dbReference type="SMART" id="SM00256">
    <property type="entry name" value="FBOX"/>
    <property type="match status" value="1"/>
</dbReference>
<evidence type="ECO:0000313" key="4">
    <source>
        <dbReference type="Proteomes" id="UP000694853"/>
    </source>
</evidence>
<dbReference type="AlphaFoldDB" id="A0A8B8LNL5"/>